<gene>
    <name evidence="2" type="ordered locus">Rmet_2729</name>
</gene>
<dbReference type="PANTHER" id="PTHR43179:SF7">
    <property type="entry name" value="RHAMNOSYLTRANSFERASE WBBL"/>
    <property type="match status" value="1"/>
</dbReference>
<name>Q1LJS4_CUPMC</name>
<dbReference type="InterPro" id="IPR029044">
    <property type="entry name" value="Nucleotide-diphossugar_trans"/>
</dbReference>
<dbReference type="InterPro" id="IPR001173">
    <property type="entry name" value="Glyco_trans_2-like"/>
</dbReference>
<dbReference type="KEGG" id="rme:Rmet_2729"/>
<keyword evidence="3" id="KW-1185">Reference proteome</keyword>
<dbReference type="EMBL" id="CP000352">
    <property type="protein sequence ID" value="ABF09602.1"/>
    <property type="molecule type" value="Genomic_DNA"/>
</dbReference>
<dbReference type="CAZy" id="GT2">
    <property type="family name" value="Glycosyltransferase Family 2"/>
</dbReference>
<evidence type="ECO:0000313" key="3">
    <source>
        <dbReference type="Proteomes" id="UP000002429"/>
    </source>
</evidence>
<sequence length="298" mass="33052">MLDAMMSLRQFAANSIASVAIVDNASVDDSLDLVAERDDWGFPVHLIRNAENRGFGAACNQGAGVGRAEFVLLLNPDTRVYENSLSIPLAFMQRSENAAVSVTGIQLIDETGHVQRACARFPSPAMFSAAAFGLDRLPWLRGQRLHMSDWDHASTRDVDHVIGAFYLIRRSVFERLGGFDERFFVYLEDLDLSLRVKQAGGRIVFLADAQAFHAGGGTSRQIKATRLFYSLRSRLLYGFKHFSRVAAWALLVVTILPEPITRTVFSAARGGMQDVGNTLRGYGMLLRSLPQILRASRR</sequence>
<dbReference type="Gene3D" id="3.90.550.10">
    <property type="entry name" value="Spore Coat Polysaccharide Biosynthesis Protein SpsA, Chain A"/>
    <property type="match status" value="1"/>
</dbReference>
<dbReference type="SUPFAM" id="SSF53448">
    <property type="entry name" value="Nucleotide-diphospho-sugar transferases"/>
    <property type="match status" value="1"/>
</dbReference>
<protein>
    <submittedName>
        <fullName evidence="2">Glycosyl transferase, family 2</fullName>
    </submittedName>
</protein>
<dbReference type="AlphaFoldDB" id="Q1LJS4"/>
<keyword evidence="2" id="KW-0808">Transferase</keyword>
<dbReference type="STRING" id="266264.Rmet_2729"/>
<accession>Q1LJS4</accession>
<proteinExistence type="predicted"/>
<evidence type="ECO:0000313" key="2">
    <source>
        <dbReference type="EMBL" id="ABF09602.1"/>
    </source>
</evidence>
<organism evidence="2 3">
    <name type="scientific">Cupriavidus metallidurans (strain ATCC 43123 / DSM 2839 / NBRC 102507 / CH34)</name>
    <name type="common">Ralstonia metallidurans</name>
    <dbReference type="NCBI Taxonomy" id="266264"/>
    <lineage>
        <taxon>Bacteria</taxon>
        <taxon>Pseudomonadati</taxon>
        <taxon>Pseudomonadota</taxon>
        <taxon>Betaproteobacteria</taxon>
        <taxon>Burkholderiales</taxon>
        <taxon>Burkholderiaceae</taxon>
        <taxon>Cupriavidus</taxon>
    </lineage>
</organism>
<evidence type="ECO:0000259" key="1">
    <source>
        <dbReference type="Pfam" id="PF00535"/>
    </source>
</evidence>
<dbReference type="GO" id="GO:0016740">
    <property type="term" value="F:transferase activity"/>
    <property type="evidence" value="ECO:0007669"/>
    <property type="project" value="UniProtKB-KW"/>
</dbReference>
<dbReference type="CDD" id="cd04186">
    <property type="entry name" value="GT_2_like_c"/>
    <property type="match status" value="1"/>
</dbReference>
<dbReference type="eggNOG" id="COG1216">
    <property type="taxonomic scope" value="Bacteria"/>
</dbReference>
<dbReference type="PANTHER" id="PTHR43179">
    <property type="entry name" value="RHAMNOSYLTRANSFERASE WBBL"/>
    <property type="match status" value="1"/>
</dbReference>
<dbReference type="Pfam" id="PF00535">
    <property type="entry name" value="Glycos_transf_2"/>
    <property type="match status" value="1"/>
</dbReference>
<feature type="domain" description="Glycosyltransferase 2-like" evidence="1">
    <location>
        <begin position="19"/>
        <end position="176"/>
    </location>
</feature>
<dbReference type="Proteomes" id="UP000002429">
    <property type="component" value="Chromosome"/>
</dbReference>
<reference evidence="3" key="1">
    <citation type="journal article" date="2010" name="PLoS ONE">
        <title>The complete genome sequence of Cupriavidus metallidurans strain CH34, a master survivalist in harsh and anthropogenic environments.</title>
        <authorList>
            <person name="Janssen P.J."/>
            <person name="Van Houdt R."/>
            <person name="Moors H."/>
            <person name="Monsieurs P."/>
            <person name="Morin N."/>
            <person name="Michaux A."/>
            <person name="Benotmane M.A."/>
            <person name="Leys N."/>
            <person name="Vallaeys T."/>
            <person name="Lapidus A."/>
            <person name="Monchy S."/>
            <person name="Medigue C."/>
            <person name="Taghavi S."/>
            <person name="McCorkle S."/>
            <person name="Dunn J."/>
            <person name="van der Lelie D."/>
            <person name="Mergeay M."/>
        </authorList>
    </citation>
    <scope>NUCLEOTIDE SEQUENCE [LARGE SCALE GENOMIC DNA]</scope>
    <source>
        <strain evidence="3">ATCC 43123 / DSM 2839 / NBRC 102507 / CH34</strain>
    </source>
</reference>
<dbReference type="HOGENOM" id="CLU_023845_0_5_4"/>